<dbReference type="KEGG" id="nss:113421988"/>
<dbReference type="AlphaFoldDB" id="A0A6J1V582"/>
<sequence length="443" mass="50187">MEKDNFSLRGTLRPEQMPLGDEVIVDDDGLVDAKPISNSTSKRKRKSSLSGMDISENSLRRPGEQVEMVGCEEGPRNRSPERMQDKDEIACELLGATTIPSRLLPGPVLSSKKRKLILHIDLNNTILVSDAITKQDPGAALNYYLSTVTWGKLGHTGEWQWVSEFPSLHPPCQGAVSFYSQYGRNTKFIETSYGRKFRDLHRHHLKLLEWQGQPHPQLSVKDEQARHYNLVLPSFFCLLESLHREGREFAVIFRTFGTDLPRVLQAVSCALEGQHPGFPALGEISLPVDLRLGKIRCSKKKVVLSHGAEQLSSDNGCRKMYAYFSSREGISGFQDHFEWWAKNNYSSQGGKPIWVDPQDSRVQHICIDDNIRLTDYDTIVHPQVFLGQGSDSPRTIPTSELYDICLVQTDLLEAIADVNYFCHCIKRCEENYESYLSRVEACI</sequence>
<organism evidence="2 3">
    <name type="scientific">Notechis scutatus</name>
    <name type="common">mainland tiger snake</name>
    <dbReference type="NCBI Taxonomy" id="8663"/>
    <lineage>
        <taxon>Eukaryota</taxon>
        <taxon>Metazoa</taxon>
        <taxon>Chordata</taxon>
        <taxon>Craniata</taxon>
        <taxon>Vertebrata</taxon>
        <taxon>Euteleostomi</taxon>
        <taxon>Lepidosauria</taxon>
        <taxon>Squamata</taxon>
        <taxon>Bifurcata</taxon>
        <taxon>Unidentata</taxon>
        <taxon>Episquamata</taxon>
        <taxon>Toxicofera</taxon>
        <taxon>Serpentes</taxon>
        <taxon>Colubroidea</taxon>
        <taxon>Elapidae</taxon>
        <taxon>Hydrophiinae</taxon>
        <taxon>Notechis</taxon>
    </lineage>
</organism>
<dbReference type="GeneID" id="113421988"/>
<protein>
    <submittedName>
        <fullName evidence="3">Uncharacterized protein LOC113421988</fullName>
    </submittedName>
</protein>
<reference evidence="3" key="1">
    <citation type="submission" date="2025-08" db="UniProtKB">
        <authorList>
            <consortium name="RefSeq"/>
        </authorList>
    </citation>
    <scope>IDENTIFICATION</scope>
</reference>
<dbReference type="RefSeq" id="XP_026538437.1">
    <property type="nucleotide sequence ID" value="XM_026682652.1"/>
</dbReference>
<dbReference type="Proteomes" id="UP000504612">
    <property type="component" value="Unplaced"/>
</dbReference>
<dbReference type="PANTHER" id="PTHR36960">
    <property type="entry name" value="SI:DKEY-32E6.3"/>
    <property type="match status" value="1"/>
</dbReference>
<evidence type="ECO:0000313" key="2">
    <source>
        <dbReference type="Proteomes" id="UP000504612"/>
    </source>
</evidence>
<evidence type="ECO:0000313" key="3">
    <source>
        <dbReference type="RefSeq" id="XP_026538437.1"/>
    </source>
</evidence>
<dbReference type="PANTHER" id="PTHR36960:SF1">
    <property type="entry name" value="SI:DKEY-32E6.3"/>
    <property type="match status" value="1"/>
</dbReference>
<keyword evidence="2" id="KW-1185">Reference proteome</keyword>
<gene>
    <name evidence="3" type="primary">LOC113421988</name>
</gene>
<accession>A0A6J1V582</accession>
<evidence type="ECO:0000256" key="1">
    <source>
        <dbReference type="SAM" id="MobiDB-lite"/>
    </source>
</evidence>
<proteinExistence type="predicted"/>
<feature type="region of interest" description="Disordered" evidence="1">
    <location>
        <begin position="1"/>
        <end position="65"/>
    </location>
</feature>
<name>A0A6J1V582_9SAUR</name>